<evidence type="ECO:0000256" key="4">
    <source>
        <dbReference type="ARBA" id="ARBA00023136"/>
    </source>
</evidence>
<name>A0A0M0BVN8_9ARCH</name>
<evidence type="ECO:0000256" key="1">
    <source>
        <dbReference type="ARBA" id="ARBA00004127"/>
    </source>
</evidence>
<dbReference type="Pfam" id="PF04191">
    <property type="entry name" value="PEMT"/>
    <property type="match status" value="1"/>
</dbReference>
<dbReference type="EMBL" id="LFWV01000007">
    <property type="protein sequence ID" value="KON32246.1"/>
    <property type="molecule type" value="Genomic_DNA"/>
</dbReference>
<dbReference type="PANTHER" id="PTHR12714:SF9">
    <property type="entry name" value="PROTEIN-S-ISOPRENYLCYSTEINE O-METHYLTRANSFERASE"/>
    <property type="match status" value="1"/>
</dbReference>
<keyword evidence="3 5" id="KW-1133">Transmembrane helix</keyword>
<sequence>MSLIPAFELGLLNAWILTIPIIIISFSDMGATASRESGKEGDFKLTKKENRTANAIFIPMVISWIYTVFLPLQLDSMWLYSGFTIFLFGVVFTITAIINFATSPKNEVITKGLYRFTRNPAYIGLILMHTGLGITCASWLYLLLTLVFLIMLKTVLPSEERYLLHRYEDEYLNYKNRTPRWIGIPKSEKK</sequence>
<organism evidence="6 7">
    <name type="scientific">miscellaneous Crenarchaeota group-1 archaeon SG8-32-3</name>
    <dbReference type="NCBI Taxonomy" id="1685125"/>
    <lineage>
        <taxon>Archaea</taxon>
        <taxon>Candidatus Bathyarchaeota</taxon>
        <taxon>MCG-1</taxon>
    </lineage>
</organism>
<accession>A0A0M0BVN8</accession>
<dbReference type="Proteomes" id="UP000054016">
    <property type="component" value="Unassembled WGS sequence"/>
</dbReference>
<dbReference type="Gene3D" id="1.20.120.1630">
    <property type="match status" value="1"/>
</dbReference>
<dbReference type="GO" id="GO:0016740">
    <property type="term" value="F:transferase activity"/>
    <property type="evidence" value="ECO:0007669"/>
    <property type="project" value="UniProtKB-ARBA"/>
</dbReference>
<evidence type="ECO:0000313" key="6">
    <source>
        <dbReference type="EMBL" id="KON32246.1"/>
    </source>
</evidence>
<feature type="transmembrane region" description="Helical" evidence="5">
    <location>
        <begin position="12"/>
        <end position="31"/>
    </location>
</feature>
<keyword evidence="2 5" id="KW-0812">Transmembrane</keyword>
<comment type="subcellular location">
    <subcellularLocation>
        <location evidence="1">Endomembrane system</location>
        <topology evidence="1">Multi-pass membrane protein</topology>
    </subcellularLocation>
</comment>
<feature type="transmembrane region" description="Helical" evidence="5">
    <location>
        <begin position="52"/>
        <end position="72"/>
    </location>
</feature>
<dbReference type="InterPro" id="IPR007318">
    <property type="entry name" value="Phopholipid_MeTrfase"/>
</dbReference>
<feature type="transmembrane region" description="Helical" evidence="5">
    <location>
        <begin position="78"/>
        <end position="101"/>
    </location>
</feature>
<evidence type="ECO:0000313" key="7">
    <source>
        <dbReference type="Proteomes" id="UP000054016"/>
    </source>
</evidence>
<comment type="caution">
    <text evidence="6">The sequence shown here is derived from an EMBL/GenBank/DDBJ whole genome shotgun (WGS) entry which is preliminary data.</text>
</comment>
<dbReference type="GO" id="GO:0012505">
    <property type="term" value="C:endomembrane system"/>
    <property type="evidence" value="ECO:0007669"/>
    <property type="project" value="UniProtKB-SubCell"/>
</dbReference>
<feature type="transmembrane region" description="Helical" evidence="5">
    <location>
        <begin position="122"/>
        <end position="152"/>
    </location>
</feature>
<evidence type="ECO:0008006" key="8">
    <source>
        <dbReference type="Google" id="ProtNLM"/>
    </source>
</evidence>
<gene>
    <name evidence="6" type="ORF">AC478_00855</name>
</gene>
<dbReference type="PANTHER" id="PTHR12714">
    <property type="entry name" value="PROTEIN-S ISOPRENYLCYSTEINE O-METHYLTRANSFERASE"/>
    <property type="match status" value="1"/>
</dbReference>
<protein>
    <recommendedName>
        <fullName evidence="8">Steroid 5-alpha reductase C-terminal domain-containing protein</fullName>
    </recommendedName>
</protein>
<evidence type="ECO:0000256" key="2">
    <source>
        <dbReference type="ARBA" id="ARBA00022692"/>
    </source>
</evidence>
<evidence type="ECO:0000256" key="3">
    <source>
        <dbReference type="ARBA" id="ARBA00022989"/>
    </source>
</evidence>
<dbReference type="AlphaFoldDB" id="A0A0M0BVN8"/>
<reference evidence="7" key="1">
    <citation type="submission" date="2015-06" db="EMBL/GenBank/DDBJ databases">
        <title>New insights into the roles of widespread benthic archaea in carbon and nitrogen cycling.</title>
        <authorList>
            <person name="Lazar C.S."/>
            <person name="Baker B.J."/>
            <person name="Seitz K.W."/>
            <person name="Hyde A.S."/>
            <person name="Dick G.J."/>
            <person name="Hinrichs K.-U."/>
            <person name="Teske A.P."/>
        </authorList>
    </citation>
    <scope>NUCLEOTIDE SEQUENCE [LARGE SCALE GENOMIC DNA]</scope>
</reference>
<evidence type="ECO:0000256" key="5">
    <source>
        <dbReference type="SAM" id="Phobius"/>
    </source>
</evidence>
<keyword evidence="4 5" id="KW-0472">Membrane</keyword>
<proteinExistence type="predicted"/>